<evidence type="ECO:0000313" key="1">
    <source>
        <dbReference type="EMBL" id="GBL83210.1"/>
    </source>
</evidence>
<protein>
    <submittedName>
        <fullName evidence="1">Uncharacterized protein</fullName>
    </submittedName>
</protein>
<name>A0A4Y2ATQ1_ARAVE</name>
<keyword evidence="2" id="KW-1185">Reference proteome</keyword>
<gene>
    <name evidence="1" type="ORF">AVEN_165406_1</name>
</gene>
<sequence length="110" mass="12904">MTAESYTGSSGAVKLIIYFGCLYRRFRPTFHGILHLYPYKLKSLHRLSPPDIAYRESFALQAATEQESRWLFKVLWTDEAHILVHVKVKTQYTCIWATPNPREYMANLHI</sequence>
<organism evidence="1 2">
    <name type="scientific">Araneus ventricosus</name>
    <name type="common">Orbweaver spider</name>
    <name type="synonym">Epeira ventricosa</name>
    <dbReference type="NCBI Taxonomy" id="182803"/>
    <lineage>
        <taxon>Eukaryota</taxon>
        <taxon>Metazoa</taxon>
        <taxon>Ecdysozoa</taxon>
        <taxon>Arthropoda</taxon>
        <taxon>Chelicerata</taxon>
        <taxon>Arachnida</taxon>
        <taxon>Araneae</taxon>
        <taxon>Araneomorphae</taxon>
        <taxon>Entelegynae</taxon>
        <taxon>Araneoidea</taxon>
        <taxon>Araneidae</taxon>
        <taxon>Araneus</taxon>
    </lineage>
</organism>
<proteinExistence type="predicted"/>
<accession>A0A4Y2ATQ1</accession>
<dbReference type="EMBL" id="BGPR01000031">
    <property type="protein sequence ID" value="GBL83210.1"/>
    <property type="molecule type" value="Genomic_DNA"/>
</dbReference>
<dbReference type="AlphaFoldDB" id="A0A4Y2ATQ1"/>
<evidence type="ECO:0000313" key="2">
    <source>
        <dbReference type="Proteomes" id="UP000499080"/>
    </source>
</evidence>
<dbReference type="Proteomes" id="UP000499080">
    <property type="component" value="Unassembled WGS sequence"/>
</dbReference>
<reference evidence="1 2" key="1">
    <citation type="journal article" date="2019" name="Sci. Rep.">
        <title>Orb-weaving spider Araneus ventricosus genome elucidates the spidroin gene catalogue.</title>
        <authorList>
            <person name="Kono N."/>
            <person name="Nakamura H."/>
            <person name="Ohtoshi R."/>
            <person name="Moran D.A.P."/>
            <person name="Shinohara A."/>
            <person name="Yoshida Y."/>
            <person name="Fujiwara M."/>
            <person name="Mori M."/>
            <person name="Tomita M."/>
            <person name="Arakawa K."/>
        </authorList>
    </citation>
    <scope>NUCLEOTIDE SEQUENCE [LARGE SCALE GENOMIC DNA]</scope>
</reference>
<comment type="caution">
    <text evidence="1">The sequence shown here is derived from an EMBL/GenBank/DDBJ whole genome shotgun (WGS) entry which is preliminary data.</text>
</comment>